<dbReference type="EMBL" id="CP015367">
    <property type="protein sequence ID" value="APT32841.1"/>
    <property type="molecule type" value="Genomic_DNA"/>
</dbReference>
<dbReference type="AlphaFoldDB" id="A0AAE8HWE3"/>
<reference evidence="4 6" key="2">
    <citation type="submission" date="2016-10" db="EMBL/GenBank/DDBJ databases">
        <authorList>
            <person name="Varghese N."/>
            <person name="Submissions S."/>
        </authorList>
    </citation>
    <scope>NUCLEOTIDE SEQUENCE [LARGE SCALE GENOMIC DNA]</scope>
    <source>
        <strain evidence="4 6">CBMB27</strain>
    </source>
</reference>
<protein>
    <recommendedName>
        <fullName evidence="7">DUF4148 domain-containing protein</fullName>
    </recommendedName>
</protein>
<feature type="chain" id="PRO_5042264735" description="DUF4148 domain-containing protein" evidence="2">
    <location>
        <begin position="20"/>
        <end position="84"/>
    </location>
</feature>
<dbReference type="Proteomes" id="UP000199140">
    <property type="component" value="Unassembled WGS sequence"/>
</dbReference>
<sequence>MRYPLVLGCSIALAVVSSALVRAGDRPDSMDVAANRSDYIAKSGATVPKPDKIDVDESSQIQRRTPEQIRDDAITRGICVGCTR</sequence>
<evidence type="ECO:0000256" key="1">
    <source>
        <dbReference type="SAM" id="MobiDB-lite"/>
    </source>
</evidence>
<gene>
    <name evidence="3" type="ORF">MCBMB27_03550</name>
    <name evidence="4" type="ORF">SAMN05192567_12753</name>
</gene>
<dbReference type="EMBL" id="FOPK01000027">
    <property type="protein sequence ID" value="SFH48994.1"/>
    <property type="molecule type" value="Genomic_DNA"/>
</dbReference>
<dbReference type="RefSeq" id="WP_043386906.1">
    <property type="nucleotide sequence ID" value="NZ_CP015367.1"/>
</dbReference>
<reference evidence="3 5" key="1">
    <citation type="submission" date="2016-04" db="EMBL/GenBank/DDBJ databases">
        <title>Complete genome sequencing and analysis of CBMB27, Methylobacterium phyllosphaerae isolated from leaf tissues of rice (Oryza sativa L.).</title>
        <authorList>
            <person name="Lee Y."/>
            <person name="Hwangbo K."/>
            <person name="Chung H."/>
            <person name="Yoo J."/>
            <person name="Kim K.Y."/>
            <person name="Sa T.M."/>
            <person name="Um Y."/>
            <person name="Madhaiyan M."/>
        </authorList>
    </citation>
    <scope>NUCLEOTIDE SEQUENCE [LARGE SCALE GENOMIC DNA]</scope>
    <source>
        <strain evidence="3 5">CBMB27</strain>
    </source>
</reference>
<evidence type="ECO:0000313" key="3">
    <source>
        <dbReference type="EMBL" id="APT32841.1"/>
    </source>
</evidence>
<accession>A0AAE8HWE3</accession>
<name>A0AAE8HWE3_9HYPH</name>
<evidence type="ECO:0000313" key="4">
    <source>
        <dbReference type="EMBL" id="SFH48994.1"/>
    </source>
</evidence>
<feature type="region of interest" description="Disordered" evidence="1">
    <location>
        <begin position="46"/>
        <end position="65"/>
    </location>
</feature>
<evidence type="ECO:0000313" key="6">
    <source>
        <dbReference type="Proteomes" id="UP000199140"/>
    </source>
</evidence>
<feature type="signal peptide" evidence="2">
    <location>
        <begin position="1"/>
        <end position="19"/>
    </location>
</feature>
<keyword evidence="5" id="KW-1185">Reference proteome</keyword>
<organism evidence="4 6">
    <name type="scientific">Methylobacterium phyllosphaerae</name>
    <dbReference type="NCBI Taxonomy" id="418223"/>
    <lineage>
        <taxon>Bacteria</taxon>
        <taxon>Pseudomonadati</taxon>
        <taxon>Pseudomonadota</taxon>
        <taxon>Alphaproteobacteria</taxon>
        <taxon>Hyphomicrobiales</taxon>
        <taxon>Methylobacteriaceae</taxon>
        <taxon>Methylobacterium</taxon>
    </lineage>
</organism>
<dbReference type="Proteomes" id="UP000185487">
    <property type="component" value="Chromosome"/>
</dbReference>
<proteinExistence type="predicted"/>
<evidence type="ECO:0000313" key="5">
    <source>
        <dbReference type="Proteomes" id="UP000185487"/>
    </source>
</evidence>
<dbReference type="KEGG" id="mphy:MCBMB27_03550"/>
<evidence type="ECO:0000256" key="2">
    <source>
        <dbReference type="SAM" id="SignalP"/>
    </source>
</evidence>
<evidence type="ECO:0008006" key="7">
    <source>
        <dbReference type="Google" id="ProtNLM"/>
    </source>
</evidence>
<keyword evidence="2" id="KW-0732">Signal</keyword>